<dbReference type="Proteomes" id="UP000031675">
    <property type="component" value="Unassembled WGS sequence"/>
</dbReference>
<feature type="signal peptide" evidence="7">
    <location>
        <begin position="1"/>
        <end position="40"/>
    </location>
</feature>
<keyword evidence="4 7" id="KW-0732">Signal</keyword>
<evidence type="ECO:0000313" key="9">
    <source>
        <dbReference type="EMBL" id="KIH96875.1"/>
    </source>
</evidence>
<dbReference type="SUPFAM" id="SSF53850">
    <property type="entry name" value="Periplasmic binding protein-like II"/>
    <property type="match status" value="1"/>
</dbReference>
<dbReference type="OrthoDB" id="9764591at2"/>
<dbReference type="InterPro" id="IPR039424">
    <property type="entry name" value="SBP_5"/>
</dbReference>
<reference evidence="10" key="1">
    <citation type="journal article" date="2015" name="Chem. Biol.">
        <title>Structure, bioactivity, and resistance mechanism of streptomonomicin, an unusual lasso Peptide from an understudied halophilic actinomycete.</title>
        <authorList>
            <person name="Metelev M."/>
            <person name="Tietz J.I."/>
            <person name="Melby J.O."/>
            <person name="Blair P.M."/>
            <person name="Zhu L."/>
            <person name="Livnat I."/>
            <person name="Severinov K."/>
            <person name="Mitchell D.A."/>
        </authorList>
    </citation>
    <scope>NUCLEOTIDE SEQUENCE [LARGE SCALE GENOMIC DNA]</scope>
    <source>
        <strain evidence="10">YIM 90003</strain>
    </source>
</reference>
<comment type="similarity">
    <text evidence="2">Belongs to the bacterial solute-binding protein 5 family.</text>
</comment>
<dbReference type="RefSeq" id="WP_040276353.1">
    <property type="nucleotide sequence ID" value="NZ_JROO01000046.1"/>
</dbReference>
<evidence type="ECO:0000256" key="2">
    <source>
        <dbReference type="ARBA" id="ARBA00005695"/>
    </source>
</evidence>
<dbReference type="Gene3D" id="3.10.105.10">
    <property type="entry name" value="Dipeptide-binding Protein, Domain 3"/>
    <property type="match status" value="1"/>
</dbReference>
<keyword evidence="6" id="KW-0812">Transmembrane</keyword>
<name>A0A0C2JD51_9ACTN</name>
<evidence type="ECO:0000313" key="10">
    <source>
        <dbReference type="Proteomes" id="UP000031675"/>
    </source>
</evidence>
<feature type="domain" description="Solute-binding protein family 5" evidence="8">
    <location>
        <begin position="97"/>
        <end position="470"/>
    </location>
</feature>
<evidence type="ECO:0000259" key="8">
    <source>
        <dbReference type="Pfam" id="PF00496"/>
    </source>
</evidence>
<accession>A0A0C2JD51</accession>
<evidence type="ECO:0000256" key="4">
    <source>
        <dbReference type="ARBA" id="ARBA00022729"/>
    </source>
</evidence>
<evidence type="ECO:0000256" key="6">
    <source>
        <dbReference type="SAM" id="Phobius"/>
    </source>
</evidence>
<dbReference type="GO" id="GO:0042597">
    <property type="term" value="C:periplasmic space"/>
    <property type="evidence" value="ECO:0007669"/>
    <property type="project" value="UniProtKB-ARBA"/>
</dbReference>
<dbReference type="PANTHER" id="PTHR30290:SF10">
    <property type="entry name" value="PERIPLASMIC OLIGOPEPTIDE-BINDING PROTEIN-RELATED"/>
    <property type="match status" value="1"/>
</dbReference>
<dbReference type="PIRSF" id="PIRSF002741">
    <property type="entry name" value="MppA"/>
    <property type="match status" value="1"/>
</dbReference>
<keyword evidence="3" id="KW-0813">Transport</keyword>
<dbReference type="PANTHER" id="PTHR30290">
    <property type="entry name" value="PERIPLASMIC BINDING COMPONENT OF ABC TRANSPORTER"/>
    <property type="match status" value="1"/>
</dbReference>
<dbReference type="InterPro" id="IPR000914">
    <property type="entry name" value="SBP_5_dom"/>
</dbReference>
<feature type="region of interest" description="Disordered" evidence="5">
    <location>
        <begin position="1"/>
        <end position="20"/>
    </location>
</feature>
<proteinExistence type="inferred from homology"/>
<dbReference type="CDD" id="cd00995">
    <property type="entry name" value="PBP2_NikA_DppA_OppA_like"/>
    <property type="match status" value="1"/>
</dbReference>
<evidence type="ECO:0000256" key="1">
    <source>
        <dbReference type="ARBA" id="ARBA00004196"/>
    </source>
</evidence>
<comment type="caution">
    <text evidence="9">The sequence shown here is derived from an EMBL/GenBank/DDBJ whole genome shotgun (WGS) entry which is preliminary data.</text>
</comment>
<organism evidence="9 10">
    <name type="scientific">Streptomonospora alba</name>
    <dbReference type="NCBI Taxonomy" id="183763"/>
    <lineage>
        <taxon>Bacteria</taxon>
        <taxon>Bacillati</taxon>
        <taxon>Actinomycetota</taxon>
        <taxon>Actinomycetes</taxon>
        <taxon>Streptosporangiales</taxon>
        <taxon>Nocardiopsidaceae</taxon>
        <taxon>Streptomonospora</taxon>
    </lineage>
</organism>
<dbReference type="GO" id="GO:0015833">
    <property type="term" value="P:peptide transport"/>
    <property type="evidence" value="ECO:0007669"/>
    <property type="project" value="TreeGrafter"/>
</dbReference>
<dbReference type="Gene3D" id="3.40.190.10">
    <property type="entry name" value="Periplasmic binding protein-like II"/>
    <property type="match status" value="1"/>
</dbReference>
<keyword evidence="6" id="KW-0472">Membrane</keyword>
<keyword evidence="6" id="KW-1133">Transmembrane helix</keyword>
<dbReference type="GO" id="GO:0043190">
    <property type="term" value="C:ATP-binding cassette (ABC) transporter complex"/>
    <property type="evidence" value="ECO:0007669"/>
    <property type="project" value="InterPro"/>
</dbReference>
<dbReference type="Pfam" id="PF00496">
    <property type="entry name" value="SBP_bac_5"/>
    <property type="match status" value="1"/>
</dbReference>
<sequence length="618" mass="67272">MVRPQDPARPAAGAPKNRTASGTAAAVTAAALIAAPALSAAAPAAAETADGADTLTVAASQPVDSLSPFLAQRLISTSIHRLAYDYLTNYDPETNETIPGLAESWKTSDDGLTWTYTIRDDATWSDGESVTAEDVAWTYTTMTEDESAATANGTFVANFEDVEAVDDSTVRIELKQPQATMLALDIPIVPEHIWKDIGDLGSFNNDEDFPIVGSGPFVITGHEPNQSITLEANEDYWRDPPEFDRLVFRYMPEQDAQVEALRAGEISFVSGLTPAQADALKDTEGVTVNTGDGKRFQGFTVNPGAATRDGEEFGDGHPALKDRVLRRAIMRALDKDEIVENVYGGYAQAADGYIPARYDTYHWTPRESQRLDFDPGAANRMLDEAGYERGDDGVRVSPDGDRLKLRMHVHNDRPDYVAMGKLMAERLGDIGIEIDNRTVDPGVLSDALHAGEYDLIFTGWTVNPDPDYVLGIHTCDALPSEPGTMRSDSYFCNEDYDRLYERQLATYDDPQARAETVERMQRILYEEAVVNVLTYADTLEAYRSDQIASIQVQPDPGGNIWGQDGHWSWSSAVPAADSQAGADVPVWALAGLGAVVLVAVGGGVYAMRRRAASAEDRE</sequence>
<dbReference type="EMBL" id="JROO01000046">
    <property type="protein sequence ID" value="KIH96875.1"/>
    <property type="molecule type" value="Genomic_DNA"/>
</dbReference>
<evidence type="ECO:0000256" key="3">
    <source>
        <dbReference type="ARBA" id="ARBA00022448"/>
    </source>
</evidence>
<dbReference type="GO" id="GO:0030313">
    <property type="term" value="C:cell envelope"/>
    <property type="evidence" value="ECO:0007669"/>
    <property type="project" value="UniProtKB-SubCell"/>
</dbReference>
<dbReference type="InterPro" id="IPR030678">
    <property type="entry name" value="Peptide/Ni-bd"/>
</dbReference>
<dbReference type="STRING" id="183763.LP52_22405"/>
<dbReference type="GO" id="GO:1904680">
    <property type="term" value="F:peptide transmembrane transporter activity"/>
    <property type="evidence" value="ECO:0007669"/>
    <property type="project" value="TreeGrafter"/>
</dbReference>
<comment type="subcellular location">
    <subcellularLocation>
        <location evidence="1">Cell envelope</location>
    </subcellularLocation>
</comment>
<gene>
    <name evidence="9" type="ORF">LP52_22405</name>
</gene>
<feature type="transmembrane region" description="Helical" evidence="6">
    <location>
        <begin position="586"/>
        <end position="607"/>
    </location>
</feature>
<evidence type="ECO:0000256" key="7">
    <source>
        <dbReference type="SAM" id="SignalP"/>
    </source>
</evidence>
<evidence type="ECO:0000256" key="5">
    <source>
        <dbReference type="SAM" id="MobiDB-lite"/>
    </source>
</evidence>
<protein>
    <submittedName>
        <fullName evidence="9">ABC transporter substrate-binding protein</fullName>
    </submittedName>
</protein>
<keyword evidence="10" id="KW-1185">Reference proteome</keyword>
<dbReference type="AlphaFoldDB" id="A0A0C2JD51"/>
<feature type="chain" id="PRO_5038814134" evidence="7">
    <location>
        <begin position="41"/>
        <end position="618"/>
    </location>
</feature>